<sequence>MSGDSTLEHPSCACNPNYDGPRRTKSSHQIRTESDFLLGFRLSTTDSFEAEIRPYRTFSRQPQRRQETIFHSLAMPYMSSKQIMQSSLLCPGEAKVKAKSQFILPSLSPSWQVSQVL</sequence>
<organism evidence="2 3">
    <name type="scientific">Puccinia coronata f. sp. avenae</name>
    <dbReference type="NCBI Taxonomy" id="200324"/>
    <lineage>
        <taxon>Eukaryota</taxon>
        <taxon>Fungi</taxon>
        <taxon>Dikarya</taxon>
        <taxon>Basidiomycota</taxon>
        <taxon>Pucciniomycotina</taxon>
        <taxon>Pucciniomycetes</taxon>
        <taxon>Pucciniales</taxon>
        <taxon>Pucciniaceae</taxon>
        <taxon>Puccinia</taxon>
    </lineage>
</organism>
<gene>
    <name evidence="2" type="ORF">PCASD_14525</name>
</gene>
<dbReference type="Proteomes" id="UP000235392">
    <property type="component" value="Unassembled WGS sequence"/>
</dbReference>
<evidence type="ECO:0000313" key="3">
    <source>
        <dbReference type="Proteomes" id="UP000235392"/>
    </source>
</evidence>
<evidence type="ECO:0000313" key="2">
    <source>
        <dbReference type="EMBL" id="PLW22250.1"/>
    </source>
</evidence>
<proteinExistence type="predicted"/>
<feature type="region of interest" description="Disordered" evidence="1">
    <location>
        <begin position="1"/>
        <end position="27"/>
    </location>
</feature>
<dbReference type="AlphaFoldDB" id="A0A2N5T9Y5"/>
<evidence type="ECO:0000256" key="1">
    <source>
        <dbReference type="SAM" id="MobiDB-lite"/>
    </source>
</evidence>
<accession>A0A2N5T9Y5</accession>
<reference evidence="2 3" key="1">
    <citation type="submission" date="2017-11" db="EMBL/GenBank/DDBJ databases">
        <title>De novo assembly and phasing of dikaryotic genomes from two isolates of Puccinia coronata f. sp. avenae, the causal agent of oat crown rust.</title>
        <authorList>
            <person name="Miller M.E."/>
            <person name="Zhang Y."/>
            <person name="Omidvar V."/>
            <person name="Sperschneider J."/>
            <person name="Schwessinger B."/>
            <person name="Raley C."/>
            <person name="Palmer J.M."/>
            <person name="Garnica D."/>
            <person name="Upadhyaya N."/>
            <person name="Rathjen J."/>
            <person name="Taylor J.M."/>
            <person name="Park R.F."/>
            <person name="Dodds P.N."/>
            <person name="Hirsch C.D."/>
            <person name="Kianian S.F."/>
            <person name="Figueroa M."/>
        </authorList>
    </citation>
    <scope>NUCLEOTIDE SEQUENCE [LARGE SCALE GENOMIC DNA]</scope>
    <source>
        <strain evidence="2">12SD80</strain>
    </source>
</reference>
<protein>
    <submittedName>
        <fullName evidence="2">Uncharacterized protein</fullName>
    </submittedName>
</protein>
<dbReference type="EMBL" id="PGCI01000670">
    <property type="protein sequence ID" value="PLW22250.1"/>
    <property type="molecule type" value="Genomic_DNA"/>
</dbReference>
<name>A0A2N5T9Y5_9BASI</name>
<comment type="caution">
    <text evidence="2">The sequence shown here is derived from an EMBL/GenBank/DDBJ whole genome shotgun (WGS) entry which is preliminary data.</text>
</comment>